<evidence type="ECO:0000256" key="1">
    <source>
        <dbReference type="SAM" id="Phobius"/>
    </source>
</evidence>
<feature type="transmembrane region" description="Helical" evidence="1">
    <location>
        <begin position="198"/>
        <end position="217"/>
    </location>
</feature>
<dbReference type="EMBL" id="JACHIU010000001">
    <property type="protein sequence ID" value="MBB6470964.1"/>
    <property type="molecule type" value="Genomic_DNA"/>
</dbReference>
<feature type="transmembrane region" description="Helical" evidence="1">
    <location>
        <begin position="58"/>
        <end position="84"/>
    </location>
</feature>
<keyword evidence="1" id="KW-0812">Transmembrane</keyword>
<keyword evidence="3" id="KW-1185">Reference proteome</keyword>
<evidence type="ECO:0008006" key="4">
    <source>
        <dbReference type="Google" id="ProtNLM"/>
    </source>
</evidence>
<dbReference type="RefSeq" id="WP_221474647.1">
    <property type="nucleotide sequence ID" value="NZ_BAAALO010000085.1"/>
</dbReference>
<protein>
    <recommendedName>
        <fullName evidence="4">DUF4386 family protein</fullName>
    </recommendedName>
</protein>
<evidence type="ECO:0000313" key="2">
    <source>
        <dbReference type="EMBL" id="MBB6470964.1"/>
    </source>
</evidence>
<proteinExistence type="predicted"/>
<feature type="transmembrane region" description="Helical" evidence="1">
    <location>
        <begin position="173"/>
        <end position="192"/>
    </location>
</feature>
<feature type="transmembrane region" description="Helical" evidence="1">
    <location>
        <begin position="140"/>
        <end position="161"/>
    </location>
</feature>
<dbReference type="AlphaFoldDB" id="A0A7X0IAN4"/>
<feature type="transmembrane region" description="Helical" evidence="1">
    <location>
        <begin position="12"/>
        <end position="38"/>
    </location>
</feature>
<dbReference type="Proteomes" id="UP000555564">
    <property type="component" value="Unassembled WGS sequence"/>
</dbReference>
<feature type="transmembrane region" description="Helical" evidence="1">
    <location>
        <begin position="96"/>
        <end position="120"/>
    </location>
</feature>
<keyword evidence="1" id="KW-1133">Transmembrane helix</keyword>
<keyword evidence="1" id="KW-0472">Membrane</keyword>
<evidence type="ECO:0000313" key="3">
    <source>
        <dbReference type="Proteomes" id="UP000555564"/>
    </source>
</evidence>
<organism evidence="2 3">
    <name type="scientific">Sphaerisporangium rubeum</name>
    <dbReference type="NCBI Taxonomy" id="321317"/>
    <lineage>
        <taxon>Bacteria</taxon>
        <taxon>Bacillati</taxon>
        <taxon>Actinomycetota</taxon>
        <taxon>Actinomycetes</taxon>
        <taxon>Streptosporangiales</taxon>
        <taxon>Streptosporangiaceae</taxon>
        <taxon>Sphaerisporangium</taxon>
    </lineage>
</organism>
<sequence length="236" mass="24214">MPSQLTGRLGFSAITGLAAIGFAVTIVSANLILVPGGLPLTGADIGRAEAFFATENGIVAVASALTPAAWLLATLFGAGAVTALRRSERDRGEAWSLIGFTGLALQNATFAAVTATRLAMSSATADDIPAPSGLWPLHDALFTLNGTFLALALIGLSIAGLRAGLIRRWHGATGLASATLLFTSATLTPLIIDHEGPLGLLGLVGWLLWVVWILAYGTTLIRLNRSSSVVETGLSG</sequence>
<gene>
    <name evidence="2" type="ORF">BJ992_000395</name>
</gene>
<accession>A0A7X0IAN4</accession>
<reference evidence="2 3" key="1">
    <citation type="submission" date="2020-08" db="EMBL/GenBank/DDBJ databases">
        <title>Sequencing the genomes of 1000 actinobacteria strains.</title>
        <authorList>
            <person name="Klenk H.-P."/>
        </authorList>
    </citation>
    <scope>NUCLEOTIDE SEQUENCE [LARGE SCALE GENOMIC DNA]</scope>
    <source>
        <strain evidence="2 3">DSM 44936</strain>
    </source>
</reference>
<comment type="caution">
    <text evidence="2">The sequence shown here is derived from an EMBL/GenBank/DDBJ whole genome shotgun (WGS) entry which is preliminary data.</text>
</comment>
<name>A0A7X0IAN4_9ACTN</name>